<dbReference type="InterPro" id="IPR012340">
    <property type="entry name" value="NA-bd_OB-fold"/>
</dbReference>
<keyword evidence="5" id="KW-1185">Reference proteome</keyword>
<dbReference type="Pfam" id="PF01966">
    <property type="entry name" value="HD"/>
    <property type="match status" value="1"/>
</dbReference>
<dbReference type="InterPro" id="IPR003607">
    <property type="entry name" value="HD/PDEase_dom"/>
</dbReference>
<feature type="domain" description="HD" evidence="3">
    <location>
        <begin position="155"/>
        <end position="274"/>
    </location>
</feature>
<dbReference type="InterPro" id="IPR006674">
    <property type="entry name" value="HD_domain"/>
</dbReference>
<evidence type="ECO:0000313" key="5">
    <source>
        <dbReference type="Proteomes" id="UP000190328"/>
    </source>
</evidence>
<evidence type="ECO:0000259" key="3">
    <source>
        <dbReference type="Pfam" id="PF01966"/>
    </source>
</evidence>
<dbReference type="GO" id="GO:0003676">
    <property type="term" value="F:nucleic acid binding"/>
    <property type="evidence" value="ECO:0007669"/>
    <property type="project" value="InterPro"/>
</dbReference>
<evidence type="ECO:0000256" key="1">
    <source>
        <dbReference type="ARBA" id="ARBA00022801"/>
    </source>
</evidence>
<gene>
    <name evidence="4" type="ORF">SAMN02745116_02011</name>
</gene>
<sequence>MEIKEFQEGQSVDFHALIKSISLRETKTGKEYGAVELTDRSGAISGNLWDITDKQKSELTSGVVVHITGVISSYQGKLQIGFQSIQPTSEKAQEYVEAAPADLEKVMNYLTEFISSIENKHWRVIAEKIFEKHEEKFRAYPAAVKVHHAYAGGLAYHTSTMLIKAQAISKFYPWLNKELLCVGVLLHDIGKVLEMPGLFGENYTTEGELLGHLELLLEEIVEICVREDINHHEEDVLLLKHMVASHHGKLEWGTISTPRIPEAALLHMIDKMDAEMEQYRKIYEVLPKGEWTTSKEFFLGNTRVYRGNI</sequence>
<keyword evidence="1" id="KW-0378">Hydrolase</keyword>
<dbReference type="CDD" id="cd00077">
    <property type="entry name" value="HDc"/>
    <property type="match status" value="1"/>
</dbReference>
<evidence type="ECO:0000313" key="4">
    <source>
        <dbReference type="EMBL" id="SJZ97107.1"/>
    </source>
</evidence>
<dbReference type="Gene3D" id="1.10.3210.10">
    <property type="entry name" value="Hypothetical protein af1432"/>
    <property type="match status" value="1"/>
</dbReference>
<dbReference type="EMBL" id="FUXI01000024">
    <property type="protein sequence ID" value="SJZ97107.1"/>
    <property type="molecule type" value="Genomic_DNA"/>
</dbReference>
<organism evidence="4 5">
    <name type="scientific">Pilibacter termitis</name>
    <dbReference type="NCBI Taxonomy" id="263852"/>
    <lineage>
        <taxon>Bacteria</taxon>
        <taxon>Bacillati</taxon>
        <taxon>Bacillota</taxon>
        <taxon>Bacilli</taxon>
        <taxon>Lactobacillales</taxon>
        <taxon>Enterococcaceae</taxon>
        <taxon>Pilibacter</taxon>
    </lineage>
</organism>
<dbReference type="RefSeq" id="WP_078807929.1">
    <property type="nucleotide sequence ID" value="NZ_FUXI01000024.1"/>
</dbReference>
<accession>A0A1T4Q0P3</accession>
<protein>
    <submittedName>
        <fullName evidence="4">3'-5' exoribonuclease</fullName>
    </submittedName>
</protein>
<reference evidence="4 5" key="1">
    <citation type="submission" date="2017-02" db="EMBL/GenBank/DDBJ databases">
        <authorList>
            <person name="Peterson S.W."/>
        </authorList>
    </citation>
    <scope>NUCLEOTIDE SEQUENCE [LARGE SCALE GENOMIC DNA]</scope>
    <source>
        <strain evidence="4 5">ATCC BAA-1030</strain>
    </source>
</reference>
<dbReference type="Proteomes" id="UP000190328">
    <property type="component" value="Unassembled WGS sequence"/>
</dbReference>
<dbReference type="GO" id="GO:0031125">
    <property type="term" value="P:rRNA 3'-end processing"/>
    <property type="evidence" value="ECO:0007669"/>
    <property type="project" value="TreeGrafter"/>
</dbReference>
<dbReference type="OrthoDB" id="9778453at2"/>
<dbReference type="CDD" id="cd04492">
    <property type="entry name" value="YhaM_OBF_like"/>
    <property type="match status" value="1"/>
</dbReference>
<feature type="domain" description="OB" evidence="2">
    <location>
        <begin position="18"/>
        <end position="86"/>
    </location>
</feature>
<dbReference type="SUPFAM" id="SSF109604">
    <property type="entry name" value="HD-domain/PDEase-like"/>
    <property type="match status" value="1"/>
</dbReference>
<dbReference type="PANTHER" id="PTHR37294:SF1">
    <property type="entry name" value="3'-5' EXORIBONUCLEASE YHAM"/>
    <property type="match status" value="1"/>
</dbReference>
<dbReference type="Gene3D" id="2.40.50.140">
    <property type="entry name" value="Nucleic acid-binding proteins"/>
    <property type="match status" value="1"/>
</dbReference>
<proteinExistence type="predicted"/>
<dbReference type="InterPro" id="IPR004365">
    <property type="entry name" value="NA-bd_OB_tRNA"/>
</dbReference>
<dbReference type="PANTHER" id="PTHR37294">
    <property type="entry name" value="3'-5' EXORIBONUCLEASE YHAM"/>
    <property type="match status" value="1"/>
</dbReference>
<dbReference type="InterPro" id="IPR050798">
    <property type="entry name" value="YhaM_exoribonuc/phosphodiest"/>
</dbReference>
<evidence type="ECO:0000259" key="2">
    <source>
        <dbReference type="Pfam" id="PF01336"/>
    </source>
</evidence>
<dbReference type="AlphaFoldDB" id="A0A1T4Q0P3"/>
<dbReference type="STRING" id="263852.SAMN02745116_02011"/>
<dbReference type="GO" id="GO:0016787">
    <property type="term" value="F:hydrolase activity"/>
    <property type="evidence" value="ECO:0007669"/>
    <property type="project" value="UniProtKB-KW"/>
</dbReference>
<dbReference type="Pfam" id="PF01336">
    <property type="entry name" value="tRNA_anti-codon"/>
    <property type="match status" value="1"/>
</dbReference>
<name>A0A1T4Q0P3_9ENTE</name>